<feature type="transmembrane region" description="Helical" evidence="1">
    <location>
        <begin position="68"/>
        <end position="91"/>
    </location>
</feature>
<accession>A0A1I1NHJ6</accession>
<sequence length="98" mass="9766">MHANDLIPLVGVNPDPGKLPGGPQIQTLLDGLGGWALLASLAGLLISSMAWALGSFGGNYHAVSRGKTGVLVCAACALIAGAAAPIINFFATLGSQVQ</sequence>
<keyword evidence="1" id="KW-1133">Transmembrane helix</keyword>
<dbReference type="RefSeq" id="WP_091126393.1">
    <property type="nucleotide sequence ID" value="NZ_FOLB01000017.1"/>
</dbReference>
<dbReference type="InterPro" id="IPR046094">
    <property type="entry name" value="DUF6112"/>
</dbReference>
<organism evidence="2 3">
    <name type="scientific">Nocardioides terrae</name>
    <dbReference type="NCBI Taxonomy" id="574651"/>
    <lineage>
        <taxon>Bacteria</taxon>
        <taxon>Bacillati</taxon>
        <taxon>Actinomycetota</taxon>
        <taxon>Actinomycetes</taxon>
        <taxon>Propionibacteriales</taxon>
        <taxon>Nocardioidaceae</taxon>
        <taxon>Nocardioides</taxon>
    </lineage>
</organism>
<dbReference type="Proteomes" id="UP000198832">
    <property type="component" value="Unassembled WGS sequence"/>
</dbReference>
<evidence type="ECO:0000256" key="1">
    <source>
        <dbReference type="SAM" id="Phobius"/>
    </source>
</evidence>
<gene>
    <name evidence="2" type="ORF">SAMN04487968_11729</name>
</gene>
<evidence type="ECO:0008006" key="4">
    <source>
        <dbReference type="Google" id="ProtNLM"/>
    </source>
</evidence>
<dbReference type="STRING" id="574651.SAMN04487968_11729"/>
<reference evidence="2 3" key="1">
    <citation type="submission" date="2016-10" db="EMBL/GenBank/DDBJ databases">
        <authorList>
            <person name="de Groot N.N."/>
        </authorList>
    </citation>
    <scope>NUCLEOTIDE SEQUENCE [LARGE SCALE GENOMIC DNA]</scope>
    <source>
        <strain evidence="2 3">CGMCC 1.7056</strain>
    </source>
</reference>
<dbReference type="Pfam" id="PF19607">
    <property type="entry name" value="DUF6112"/>
    <property type="match status" value="1"/>
</dbReference>
<dbReference type="EMBL" id="FOLB01000017">
    <property type="protein sequence ID" value="SFC97109.1"/>
    <property type="molecule type" value="Genomic_DNA"/>
</dbReference>
<name>A0A1I1NHJ6_9ACTN</name>
<keyword evidence="1" id="KW-0472">Membrane</keyword>
<evidence type="ECO:0000313" key="3">
    <source>
        <dbReference type="Proteomes" id="UP000198832"/>
    </source>
</evidence>
<feature type="transmembrane region" description="Helical" evidence="1">
    <location>
        <begin position="35"/>
        <end position="56"/>
    </location>
</feature>
<keyword evidence="3" id="KW-1185">Reference proteome</keyword>
<keyword evidence="1" id="KW-0812">Transmembrane</keyword>
<protein>
    <recommendedName>
        <fullName evidence="4">TrbC/VIRB2 family protein</fullName>
    </recommendedName>
</protein>
<evidence type="ECO:0000313" key="2">
    <source>
        <dbReference type="EMBL" id="SFC97109.1"/>
    </source>
</evidence>
<proteinExistence type="predicted"/>
<dbReference type="AlphaFoldDB" id="A0A1I1NHJ6"/>